<keyword evidence="3" id="KW-1185">Reference proteome</keyword>
<protein>
    <submittedName>
        <fullName evidence="2">T9SS type A sorting domain-containing protein</fullName>
    </submittedName>
</protein>
<evidence type="ECO:0000259" key="1">
    <source>
        <dbReference type="Pfam" id="PF18962"/>
    </source>
</evidence>
<name>A0A923SHJ4_9BACT</name>
<dbReference type="Proteomes" id="UP000603640">
    <property type="component" value="Unassembled WGS sequence"/>
</dbReference>
<organism evidence="2 3">
    <name type="scientific">Pontibacter cellulosilyticus</name>
    <dbReference type="NCBI Taxonomy" id="1720253"/>
    <lineage>
        <taxon>Bacteria</taxon>
        <taxon>Pseudomonadati</taxon>
        <taxon>Bacteroidota</taxon>
        <taxon>Cytophagia</taxon>
        <taxon>Cytophagales</taxon>
        <taxon>Hymenobacteraceae</taxon>
        <taxon>Pontibacter</taxon>
    </lineage>
</organism>
<proteinExistence type="predicted"/>
<dbReference type="InterPro" id="IPR026444">
    <property type="entry name" value="Secre_tail"/>
</dbReference>
<sequence length="371" mass="39437">MAVTVNNPITAGIIGPNTAPVSTSTILSSSTYSISAGTIVGYTITYSTATGEFAYANSSLNGNIITINWDINPRVYKLTVSYTNPGACAQTASIFISVYDPSGGFVTGGGSIDSPPGALISNPDAAGEAKFGLVSKFDKNGKVTGNTDFEFSAGAFYFKSISHDDGSLVIDNARATYRGTGYIKDPVTGAKITSEEYKFMVSAYDPQVNGSTSKDRYRIKITNKTTGALVYDNLVGAEENAALESVAYNSTELISGSIVIHKPTPVKGGSTSSKLITEAKPALEQQSSLYNYPNSFSDRTTIAFSLDKEESFALEVYDVKGALVKKVSMGMAEANKLYEFDVDGRSMAEGIYIARLVTSSRSQSIKLILKK</sequence>
<evidence type="ECO:0000313" key="2">
    <source>
        <dbReference type="EMBL" id="MBC5991809.1"/>
    </source>
</evidence>
<gene>
    <name evidence="2" type="ORF">H8S84_03050</name>
</gene>
<accession>A0A923SHJ4</accession>
<feature type="domain" description="Secretion system C-terminal sorting" evidence="1">
    <location>
        <begin position="292"/>
        <end position="368"/>
    </location>
</feature>
<dbReference type="EMBL" id="JACRVF010000001">
    <property type="protein sequence ID" value="MBC5991809.1"/>
    <property type="molecule type" value="Genomic_DNA"/>
</dbReference>
<dbReference type="AlphaFoldDB" id="A0A923SHJ4"/>
<dbReference type="Pfam" id="PF18962">
    <property type="entry name" value="Por_Secre_tail"/>
    <property type="match status" value="1"/>
</dbReference>
<dbReference type="NCBIfam" id="TIGR04183">
    <property type="entry name" value="Por_Secre_tail"/>
    <property type="match status" value="1"/>
</dbReference>
<comment type="caution">
    <text evidence="2">The sequence shown here is derived from an EMBL/GenBank/DDBJ whole genome shotgun (WGS) entry which is preliminary data.</text>
</comment>
<reference evidence="2" key="1">
    <citation type="submission" date="2020-08" db="EMBL/GenBank/DDBJ databases">
        <title>Pontibacter sp. SD6 16S ribosomal RNA gene Genome sequencing and assembly.</title>
        <authorList>
            <person name="Kang M."/>
        </authorList>
    </citation>
    <scope>NUCLEOTIDE SEQUENCE</scope>
    <source>
        <strain evidence="2">SD6</strain>
    </source>
</reference>
<evidence type="ECO:0000313" key="3">
    <source>
        <dbReference type="Proteomes" id="UP000603640"/>
    </source>
</evidence>